<gene>
    <name evidence="1" type="ORF">EVAR_54339_1</name>
</gene>
<sequence>MDTAQTGRGAERPPGRSVSIYERTSTDVKIKTYTIYLSMTKQGRTTATLKQRDKRSTISALNMNHQRQNVVKRVSKPHRADRGKNMVCSNACLLPLRIGNNRAGTLSHWGKTCLEWLVRTGRGTVRQPATSRTEDTTKDAGHPCLWVALGHILEIKEMLISSSVCPRRPRSASRSKRSRLSRFGFLFPMQHRTGEDVAAGKGRRGRASARGRAEIEALFGRKPDENVHCEIRKFSRRILELTTSEVE</sequence>
<dbReference type="EMBL" id="BGZK01001087">
    <property type="protein sequence ID" value="GBP70825.1"/>
    <property type="molecule type" value="Genomic_DNA"/>
</dbReference>
<dbReference type="Proteomes" id="UP000299102">
    <property type="component" value="Unassembled WGS sequence"/>
</dbReference>
<evidence type="ECO:0000313" key="2">
    <source>
        <dbReference type="Proteomes" id="UP000299102"/>
    </source>
</evidence>
<reference evidence="1 2" key="1">
    <citation type="journal article" date="2019" name="Commun. Biol.">
        <title>The bagworm genome reveals a unique fibroin gene that provides high tensile strength.</title>
        <authorList>
            <person name="Kono N."/>
            <person name="Nakamura H."/>
            <person name="Ohtoshi R."/>
            <person name="Tomita M."/>
            <person name="Numata K."/>
            <person name="Arakawa K."/>
        </authorList>
    </citation>
    <scope>NUCLEOTIDE SEQUENCE [LARGE SCALE GENOMIC DNA]</scope>
</reference>
<organism evidence="1 2">
    <name type="scientific">Eumeta variegata</name>
    <name type="common">Bagworm moth</name>
    <name type="synonym">Eumeta japonica</name>
    <dbReference type="NCBI Taxonomy" id="151549"/>
    <lineage>
        <taxon>Eukaryota</taxon>
        <taxon>Metazoa</taxon>
        <taxon>Ecdysozoa</taxon>
        <taxon>Arthropoda</taxon>
        <taxon>Hexapoda</taxon>
        <taxon>Insecta</taxon>
        <taxon>Pterygota</taxon>
        <taxon>Neoptera</taxon>
        <taxon>Endopterygota</taxon>
        <taxon>Lepidoptera</taxon>
        <taxon>Glossata</taxon>
        <taxon>Ditrysia</taxon>
        <taxon>Tineoidea</taxon>
        <taxon>Psychidae</taxon>
        <taxon>Oiketicinae</taxon>
        <taxon>Eumeta</taxon>
    </lineage>
</organism>
<accession>A0A4C1Y8S7</accession>
<name>A0A4C1Y8S7_EUMVA</name>
<keyword evidence="2" id="KW-1185">Reference proteome</keyword>
<evidence type="ECO:0000313" key="1">
    <source>
        <dbReference type="EMBL" id="GBP70825.1"/>
    </source>
</evidence>
<proteinExistence type="predicted"/>
<comment type="caution">
    <text evidence="1">The sequence shown here is derived from an EMBL/GenBank/DDBJ whole genome shotgun (WGS) entry which is preliminary data.</text>
</comment>
<protein>
    <submittedName>
        <fullName evidence="1">Uncharacterized protein</fullName>
    </submittedName>
</protein>
<dbReference type="AlphaFoldDB" id="A0A4C1Y8S7"/>